<dbReference type="InterPro" id="IPR024371">
    <property type="entry name" value="AcetylCoA_trans_1-like"/>
</dbReference>
<dbReference type="OrthoDB" id="6415790at2759"/>
<proteinExistence type="predicted"/>
<dbReference type="Gene3D" id="1.20.1250.20">
    <property type="entry name" value="MFS general substrate transporter like domains"/>
    <property type="match status" value="1"/>
</dbReference>
<evidence type="ECO:0000256" key="5">
    <source>
        <dbReference type="SAM" id="MobiDB-lite"/>
    </source>
</evidence>
<evidence type="ECO:0000256" key="6">
    <source>
        <dbReference type="SAM" id="Phobius"/>
    </source>
</evidence>
<dbReference type="Pfam" id="PF13000">
    <property type="entry name" value="Acatn"/>
    <property type="match status" value="2"/>
</dbReference>
<name>A0A196S9F9_BLAHN</name>
<sequence>MLWAPIVDAIYSPRIGRRKTWVVPLQLAIGFMLICFSGTIERTLYSESPNVLFLTVCFLVFYFLAATQDIAVDAWALTLLSDKNKNWQGTANVIGQTLGIHLANSIFLMLNDPTWTLPWSGKQGPLLTLRQFSLIWGVIFLLFTIYIAVCVKEDGTTQCKKKEAQLKEEKEEEPLLRHRMHKRQEEKEKRSEEEELETKKNEDLNLYQTYLLYFDILKSPYFLRLALILLTNRIGVFPAEGASSLQLIDKGMKRVSLTSLNMVLFPIEMTTTFLLSRLLTRIHPLKVMYFCYLLRISMSLLLSLFIHSLPPAELEMMPSRFYPLAYTLVILSSLAGRSMNVAGMAYYAQISDPRFGGTYMSLFNTVSNLGHQMYMSPILKVIDVASVKQCYKEGEVVMNNCAGHNLYSQCASMGGKCITEQDGYYLLTWPCFIYGVVWAIVMKNQFRFLMMTDREKWKVI</sequence>
<dbReference type="InterPro" id="IPR004752">
    <property type="entry name" value="AmpG_permease/AT-1"/>
</dbReference>
<dbReference type="EMBL" id="LXWW01000520">
    <property type="protein sequence ID" value="OAO12727.1"/>
    <property type="molecule type" value="Genomic_DNA"/>
</dbReference>
<evidence type="ECO:0000313" key="7">
    <source>
        <dbReference type="EMBL" id="OAO12727.1"/>
    </source>
</evidence>
<evidence type="ECO:0000256" key="4">
    <source>
        <dbReference type="ARBA" id="ARBA00023136"/>
    </source>
</evidence>
<dbReference type="Proteomes" id="UP000078348">
    <property type="component" value="Unassembled WGS sequence"/>
</dbReference>
<keyword evidence="3 6" id="KW-1133">Transmembrane helix</keyword>
<keyword evidence="2 6" id="KW-0812">Transmembrane</keyword>
<dbReference type="AlphaFoldDB" id="A0A196S9F9"/>
<keyword evidence="4 6" id="KW-0472">Membrane</keyword>
<dbReference type="GO" id="GO:0008521">
    <property type="term" value="F:acetyl-CoA transmembrane transporter activity"/>
    <property type="evidence" value="ECO:0007669"/>
    <property type="project" value="InterPro"/>
</dbReference>
<feature type="region of interest" description="Disordered" evidence="5">
    <location>
        <begin position="163"/>
        <end position="198"/>
    </location>
</feature>
<dbReference type="GO" id="GO:0016020">
    <property type="term" value="C:membrane"/>
    <property type="evidence" value="ECO:0007669"/>
    <property type="project" value="UniProtKB-SubCell"/>
</dbReference>
<protein>
    <submittedName>
        <fullName evidence="7">Acetyl-coenzyme A transporter</fullName>
    </submittedName>
</protein>
<gene>
    <name evidence="7" type="ORF">AV274_5597</name>
</gene>
<dbReference type="InterPro" id="IPR036259">
    <property type="entry name" value="MFS_trans_sf"/>
</dbReference>
<feature type="compositionally biased region" description="Basic and acidic residues" evidence="5">
    <location>
        <begin position="183"/>
        <end position="198"/>
    </location>
</feature>
<reference evidence="7 8" key="1">
    <citation type="submission" date="2016-05" db="EMBL/GenBank/DDBJ databases">
        <title>Nuclear genome of Blastocystis sp. subtype 1 NandII.</title>
        <authorList>
            <person name="Gentekaki E."/>
            <person name="Curtis B."/>
            <person name="Stairs C."/>
            <person name="Eme L."/>
            <person name="Herman E."/>
            <person name="Klimes V."/>
            <person name="Arias M.C."/>
            <person name="Elias M."/>
            <person name="Hilliou F."/>
            <person name="Klute M."/>
            <person name="Malik S.-B."/>
            <person name="Pightling A."/>
            <person name="Rachubinski R."/>
            <person name="Salas D."/>
            <person name="Schlacht A."/>
            <person name="Suga H."/>
            <person name="Archibald J."/>
            <person name="Ball S.G."/>
            <person name="Clark G."/>
            <person name="Dacks J."/>
            <person name="Van Der Giezen M."/>
            <person name="Tsaousis A."/>
            <person name="Roger A."/>
        </authorList>
    </citation>
    <scope>NUCLEOTIDE SEQUENCE [LARGE SCALE GENOMIC DNA]</scope>
    <source>
        <strain evidence="8">ATCC 50177 / NandII</strain>
    </source>
</reference>
<feature type="transmembrane region" description="Helical" evidence="6">
    <location>
        <begin position="423"/>
        <end position="441"/>
    </location>
</feature>
<comment type="caution">
    <text evidence="7">The sequence shown here is derived from an EMBL/GenBank/DDBJ whole genome shotgun (WGS) entry which is preliminary data.</text>
</comment>
<evidence type="ECO:0000256" key="2">
    <source>
        <dbReference type="ARBA" id="ARBA00022692"/>
    </source>
</evidence>
<dbReference type="PANTHER" id="PTHR12778:SF9">
    <property type="entry name" value="ACETYL-COENZYME A TRANSPORTER 1"/>
    <property type="match status" value="1"/>
</dbReference>
<feature type="compositionally biased region" description="Basic and acidic residues" evidence="5">
    <location>
        <begin position="163"/>
        <end position="176"/>
    </location>
</feature>
<dbReference type="STRING" id="478820.A0A196S9F9"/>
<evidence type="ECO:0000313" key="8">
    <source>
        <dbReference type="Proteomes" id="UP000078348"/>
    </source>
</evidence>
<evidence type="ECO:0000256" key="1">
    <source>
        <dbReference type="ARBA" id="ARBA00004141"/>
    </source>
</evidence>
<keyword evidence="8" id="KW-1185">Reference proteome</keyword>
<feature type="transmembrane region" description="Helical" evidence="6">
    <location>
        <begin position="287"/>
        <end position="306"/>
    </location>
</feature>
<dbReference type="GO" id="GO:0035348">
    <property type="term" value="P:acetyl-CoA transmembrane transport"/>
    <property type="evidence" value="ECO:0007669"/>
    <property type="project" value="InterPro"/>
</dbReference>
<evidence type="ECO:0000256" key="3">
    <source>
        <dbReference type="ARBA" id="ARBA00022989"/>
    </source>
</evidence>
<dbReference type="PANTHER" id="PTHR12778">
    <property type="entry name" value="SOLUTE CARRIER FAMILY 33 ACETYL-COA TRANSPORTER -RELATED"/>
    <property type="match status" value="1"/>
</dbReference>
<feature type="transmembrane region" description="Helical" evidence="6">
    <location>
        <begin position="326"/>
        <end position="348"/>
    </location>
</feature>
<organism evidence="7 8">
    <name type="scientific">Blastocystis sp. subtype 1 (strain ATCC 50177 / NandII)</name>
    <dbReference type="NCBI Taxonomy" id="478820"/>
    <lineage>
        <taxon>Eukaryota</taxon>
        <taxon>Sar</taxon>
        <taxon>Stramenopiles</taxon>
        <taxon>Bigyra</taxon>
        <taxon>Opalozoa</taxon>
        <taxon>Opalinata</taxon>
        <taxon>Blastocystidae</taxon>
        <taxon>Blastocystis</taxon>
    </lineage>
</organism>
<feature type="transmembrane region" description="Helical" evidence="6">
    <location>
        <begin position="21"/>
        <end position="40"/>
    </location>
</feature>
<feature type="transmembrane region" description="Helical" evidence="6">
    <location>
        <begin position="130"/>
        <end position="151"/>
    </location>
</feature>
<feature type="transmembrane region" description="Helical" evidence="6">
    <location>
        <begin position="52"/>
        <end position="77"/>
    </location>
</feature>
<dbReference type="SUPFAM" id="SSF103473">
    <property type="entry name" value="MFS general substrate transporter"/>
    <property type="match status" value="1"/>
</dbReference>
<comment type="subcellular location">
    <subcellularLocation>
        <location evidence="1">Membrane</location>
        <topology evidence="1">Multi-pass membrane protein</topology>
    </subcellularLocation>
</comment>
<feature type="transmembrane region" description="Helical" evidence="6">
    <location>
        <begin position="89"/>
        <end position="110"/>
    </location>
</feature>
<accession>A0A196S9F9</accession>